<dbReference type="SMR" id="A0A2N3I6W8"/>
<feature type="domain" description="Histone deacetylase" evidence="3">
    <location>
        <begin position="23"/>
        <end position="290"/>
    </location>
</feature>
<gene>
    <name evidence="4" type="ORF">Rain11_2500</name>
</gene>
<sequence length="300" mass="33929">MLKIAWSSIYRHPLPEGHRFPMLKYDLIPEQLLYEGSASSENFFSPSPIEEKYITNTHLASYWDKLKNLVLSPSEIRKTGFPLSKSLVEREIIIAQGTVECALYAQKYGVAMNVAGGTHHAFTDRGEGFCLLNDVAIASNYLIENNLAKRILIVDLDVHQGNGTAEIFRNTPKVFTFSMHGEKNYPLQKEQSDLDVPLPDKITDEPYLKILQNTLPQIIDKHQPEFIFYIAGVDVLHTDKLGRLGLSLEGCKTRDRLVLETCKRNQIPLAISMGGGYSERIADIVEAHCNTFRLAQEIFF</sequence>
<evidence type="ECO:0000256" key="1">
    <source>
        <dbReference type="ARBA" id="ARBA00005947"/>
    </source>
</evidence>
<accession>A0A2N3I6W8</accession>
<dbReference type="GO" id="GO:0040029">
    <property type="term" value="P:epigenetic regulation of gene expression"/>
    <property type="evidence" value="ECO:0007669"/>
    <property type="project" value="TreeGrafter"/>
</dbReference>
<protein>
    <submittedName>
        <fullName evidence="4">Deacetylase</fullName>
    </submittedName>
</protein>
<dbReference type="InterPro" id="IPR023696">
    <property type="entry name" value="Ureohydrolase_dom_sf"/>
</dbReference>
<evidence type="ECO:0000259" key="3">
    <source>
        <dbReference type="Pfam" id="PF00850"/>
    </source>
</evidence>
<comment type="similarity">
    <text evidence="1">Belongs to the histone deacetylase family.</text>
</comment>
<dbReference type="AlphaFoldDB" id="A0A2N3I6W8"/>
<keyword evidence="5" id="KW-1185">Reference proteome</keyword>
<proteinExistence type="inferred from homology"/>
<dbReference type="InterPro" id="IPR044150">
    <property type="entry name" value="HDAC_classIV"/>
</dbReference>
<dbReference type="CDD" id="cd09993">
    <property type="entry name" value="HDAC_classIV"/>
    <property type="match status" value="1"/>
</dbReference>
<dbReference type="InterPro" id="IPR023801">
    <property type="entry name" value="His_deacetylse_dom"/>
</dbReference>
<dbReference type="PANTHER" id="PTHR10625">
    <property type="entry name" value="HISTONE DEACETYLASE HDAC1-RELATED"/>
    <property type="match status" value="1"/>
</dbReference>
<evidence type="ECO:0000313" key="4">
    <source>
        <dbReference type="EMBL" id="PKQ66039.1"/>
    </source>
</evidence>
<keyword evidence="2" id="KW-0378">Hydrolase</keyword>
<organism evidence="4 5">
    <name type="scientific">Raineya orbicola</name>
    <dbReference type="NCBI Taxonomy" id="2016530"/>
    <lineage>
        <taxon>Bacteria</taxon>
        <taxon>Pseudomonadati</taxon>
        <taxon>Bacteroidota</taxon>
        <taxon>Cytophagia</taxon>
        <taxon>Cytophagales</taxon>
        <taxon>Raineyaceae</taxon>
        <taxon>Raineya</taxon>
    </lineage>
</organism>
<dbReference type="PRINTS" id="PR01270">
    <property type="entry name" value="HDASUPER"/>
</dbReference>
<reference evidence="4 5" key="1">
    <citation type="submission" date="2017-06" db="EMBL/GenBank/DDBJ databases">
        <title>Raineya orbicola gen. nov., sp. nov. a slightly thermophilic bacterium of the phylum Bacteroidetes and the description of Raineyaceae fam. nov.</title>
        <authorList>
            <person name="Albuquerque L."/>
            <person name="Polonia A.R.M."/>
            <person name="Barroso C."/>
            <person name="Froufe H.J.C."/>
            <person name="Lage O."/>
            <person name="Lobo-Da-Cunha A."/>
            <person name="Egas C."/>
            <person name="Da Costa M.S."/>
        </authorList>
    </citation>
    <scope>NUCLEOTIDE SEQUENCE [LARGE SCALE GENOMIC DNA]</scope>
    <source>
        <strain evidence="4 5">SPSPC-11</strain>
    </source>
</reference>
<dbReference type="InterPro" id="IPR000286">
    <property type="entry name" value="HDACs"/>
</dbReference>
<dbReference type="RefSeq" id="WP_101359759.1">
    <property type="nucleotide sequence ID" value="NZ_NKXO01000055.1"/>
</dbReference>
<dbReference type="SUPFAM" id="SSF52768">
    <property type="entry name" value="Arginase/deacetylase"/>
    <property type="match status" value="1"/>
</dbReference>
<dbReference type="EMBL" id="NKXO01000055">
    <property type="protein sequence ID" value="PKQ66039.1"/>
    <property type="molecule type" value="Genomic_DNA"/>
</dbReference>
<dbReference type="Proteomes" id="UP000233387">
    <property type="component" value="Unassembled WGS sequence"/>
</dbReference>
<dbReference type="OrthoDB" id="9808367at2"/>
<dbReference type="Gene3D" id="3.40.800.20">
    <property type="entry name" value="Histone deacetylase domain"/>
    <property type="match status" value="1"/>
</dbReference>
<dbReference type="InterPro" id="IPR037138">
    <property type="entry name" value="His_deacetylse_dom_sf"/>
</dbReference>
<dbReference type="Pfam" id="PF00850">
    <property type="entry name" value="Hist_deacetyl"/>
    <property type="match status" value="1"/>
</dbReference>
<dbReference type="GO" id="GO:0004407">
    <property type="term" value="F:histone deacetylase activity"/>
    <property type="evidence" value="ECO:0007669"/>
    <property type="project" value="InterPro"/>
</dbReference>
<dbReference type="GO" id="GO:0016787">
    <property type="term" value="F:hydrolase activity"/>
    <property type="evidence" value="ECO:0007669"/>
    <property type="project" value="UniProtKB-KW"/>
</dbReference>
<name>A0A2N3I6W8_9BACT</name>
<evidence type="ECO:0000256" key="2">
    <source>
        <dbReference type="ARBA" id="ARBA00022801"/>
    </source>
</evidence>
<evidence type="ECO:0000313" key="5">
    <source>
        <dbReference type="Proteomes" id="UP000233387"/>
    </source>
</evidence>
<comment type="caution">
    <text evidence="4">The sequence shown here is derived from an EMBL/GenBank/DDBJ whole genome shotgun (WGS) entry which is preliminary data.</text>
</comment>
<dbReference type="PANTHER" id="PTHR10625:SF19">
    <property type="entry name" value="HISTONE DEACETYLASE 12"/>
    <property type="match status" value="1"/>
</dbReference>